<proteinExistence type="predicted"/>
<evidence type="ECO:0000313" key="2">
    <source>
        <dbReference type="EMBL" id="ERN02392.1"/>
    </source>
</evidence>
<reference evidence="3" key="1">
    <citation type="journal article" date="2013" name="Science">
        <title>The Amborella genome and the evolution of flowering plants.</title>
        <authorList>
            <consortium name="Amborella Genome Project"/>
        </authorList>
    </citation>
    <scope>NUCLEOTIDE SEQUENCE [LARGE SCALE GENOMIC DNA]</scope>
</reference>
<keyword evidence="3" id="KW-1185">Reference proteome</keyword>
<organism evidence="2 3">
    <name type="scientific">Amborella trichopoda</name>
    <dbReference type="NCBI Taxonomy" id="13333"/>
    <lineage>
        <taxon>Eukaryota</taxon>
        <taxon>Viridiplantae</taxon>
        <taxon>Streptophyta</taxon>
        <taxon>Embryophyta</taxon>
        <taxon>Tracheophyta</taxon>
        <taxon>Spermatophyta</taxon>
        <taxon>Magnoliopsida</taxon>
        <taxon>Amborellales</taxon>
        <taxon>Amborellaceae</taxon>
        <taxon>Amborella</taxon>
    </lineage>
</organism>
<accession>W1NXQ3</accession>
<dbReference type="EMBL" id="KI394634">
    <property type="protein sequence ID" value="ERN02392.1"/>
    <property type="molecule type" value="Genomic_DNA"/>
</dbReference>
<evidence type="ECO:0000256" key="1">
    <source>
        <dbReference type="SAM" id="MobiDB-lite"/>
    </source>
</evidence>
<gene>
    <name evidence="2" type="ORF">AMTR_s00096p00102210</name>
</gene>
<dbReference type="Gramene" id="ERN02392">
    <property type="protein sequence ID" value="ERN02392"/>
    <property type="gene ID" value="AMTR_s00096p00102210"/>
</dbReference>
<evidence type="ECO:0000313" key="3">
    <source>
        <dbReference type="Proteomes" id="UP000017836"/>
    </source>
</evidence>
<sequence>MTKDQGVRVLTSNPFPLNIVEEAEKANNKPLSAKNKSSQRAEMNSALRAAPRNKGPRGRFNN</sequence>
<name>W1NXQ3_AMBTC</name>
<dbReference type="AlphaFoldDB" id="W1NXQ3"/>
<feature type="region of interest" description="Disordered" evidence="1">
    <location>
        <begin position="23"/>
        <end position="62"/>
    </location>
</feature>
<protein>
    <submittedName>
        <fullName evidence="2">Uncharacterized protein</fullName>
    </submittedName>
</protein>
<dbReference type="HOGENOM" id="CLU_2907103_0_0_1"/>
<dbReference type="Proteomes" id="UP000017836">
    <property type="component" value="Unassembled WGS sequence"/>
</dbReference>